<evidence type="ECO:0000256" key="5">
    <source>
        <dbReference type="ARBA" id="ARBA00023136"/>
    </source>
</evidence>
<sequence>MGCHWRIQVSRWHDYLLFLKAYLAAIEDIEGVELQTHMLLIQALFLLTLVVTIELWAPNALLVWTLKTFLYLVTGSWLMQIGFMLFKPISGYKWMDDDKNDITFATTFFCWHVAFSAFLMIWIYGFSILWHCLPCC</sequence>
<comment type="subcellular location">
    <subcellularLocation>
        <location evidence="1">Membrane</location>
        <topology evidence="1">Multi-pass membrane protein</topology>
    </subcellularLocation>
</comment>
<organism evidence="7 8">
    <name type="scientific">Neotoma lepida</name>
    <name type="common">Desert woodrat</name>
    <dbReference type="NCBI Taxonomy" id="56216"/>
    <lineage>
        <taxon>Eukaryota</taxon>
        <taxon>Metazoa</taxon>
        <taxon>Chordata</taxon>
        <taxon>Craniata</taxon>
        <taxon>Vertebrata</taxon>
        <taxon>Euteleostomi</taxon>
        <taxon>Mammalia</taxon>
        <taxon>Eutheria</taxon>
        <taxon>Euarchontoglires</taxon>
        <taxon>Glires</taxon>
        <taxon>Rodentia</taxon>
        <taxon>Myomorpha</taxon>
        <taxon>Muroidea</taxon>
        <taxon>Cricetidae</taxon>
        <taxon>Neotominae</taxon>
        <taxon>Neotoma</taxon>
    </lineage>
</organism>
<dbReference type="STRING" id="56216.A0A1A6HR48"/>
<evidence type="ECO:0008006" key="9">
    <source>
        <dbReference type="Google" id="ProtNLM"/>
    </source>
</evidence>
<keyword evidence="8" id="KW-1185">Reference proteome</keyword>
<comment type="caution">
    <text evidence="7">The sequence shown here is derived from an EMBL/GenBank/DDBJ whole genome shotgun (WGS) entry which is preliminary data.</text>
</comment>
<evidence type="ECO:0000256" key="1">
    <source>
        <dbReference type="ARBA" id="ARBA00004141"/>
    </source>
</evidence>
<evidence type="ECO:0000256" key="6">
    <source>
        <dbReference type="SAM" id="Phobius"/>
    </source>
</evidence>
<evidence type="ECO:0000313" key="7">
    <source>
        <dbReference type="EMBL" id="OBS80480.1"/>
    </source>
</evidence>
<proteinExistence type="inferred from homology"/>
<dbReference type="EMBL" id="LZPO01017357">
    <property type="protein sequence ID" value="OBS80480.1"/>
    <property type="molecule type" value="Genomic_DNA"/>
</dbReference>
<evidence type="ECO:0000313" key="8">
    <source>
        <dbReference type="Proteomes" id="UP000092124"/>
    </source>
</evidence>
<dbReference type="OrthoDB" id="551896at2759"/>
<evidence type="ECO:0000256" key="3">
    <source>
        <dbReference type="ARBA" id="ARBA00022692"/>
    </source>
</evidence>
<dbReference type="InterPro" id="IPR006904">
    <property type="entry name" value="DUF716"/>
</dbReference>
<comment type="similarity">
    <text evidence="2">Belongs to the TMEM45 family.</text>
</comment>
<dbReference type="Pfam" id="PF04819">
    <property type="entry name" value="DUF716"/>
    <property type="match status" value="1"/>
</dbReference>
<dbReference type="PANTHER" id="PTHR46441:SF1">
    <property type="entry name" value="EPIDIDYMAL PROTEIN ME9"/>
    <property type="match status" value="1"/>
</dbReference>
<name>A0A1A6HR48_NEOLE</name>
<evidence type="ECO:0000256" key="2">
    <source>
        <dbReference type="ARBA" id="ARBA00006948"/>
    </source>
</evidence>
<accession>A0A1A6HR48</accession>
<feature type="transmembrane region" description="Helical" evidence="6">
    <location>
        <begin position="107"/>
        <end position="130"/>
    </location>
</feature>
<keyword evidence="5 6" id="KW-0472">Membrane</keyword>
<keyword evidence="4 6" id="KW-1133">Transmembrane helix</keyword>
<reference evidence="7 8" key="1">
    <citation type="submission" date="2016-06" db="EMBL/GenBank/DDBJ databases">
        <title>The Draft Genome Sequence and Annotation of the Desert Woodrat Neotoma lepida.</title>
        <authorList>
            <person name="Campbell M."/>
            <person name="Oakeson K.F."/>
            <person name="Yandell M."/>
            <person name="Halpert J.R."/>
            <person name="Dearing D."/>
        </authorList>
    </citation>
    <scope>NUCLEOTIDE SEQUENCE [LARGE SCALE GENOMIC DNA]</scope>
    <source>
        <strain evidence="7">417</strain>
        <tissue evidence="7">Liver</tissue>
    </source>
</reference>
<evidence type="ECO:0000256" key="4">
    <source>
        <dbReference type="ARBA" id="ARBA00022989"/>
    </source>
</evidence>
<dbReference type="PANTHER" id="PTHR46441">
    <property type="entry name" value="TRANSMEMBRANE EPIDIDYMAL FAMILY MEMBER 3"/>
    <property type="match status" value="1"/>
</dbReference>
<gene>
    <name evidence="7" type="ORF">A6R68_21322</name>
</gene>
<protein>
    <recommendedName>
        <fullName evidence="9">Transmembrane epididymal protein 1</fullName>
    </recommendedName>
</protein>
<keyword evidence="3 6" id="KW-0812">Transmembrane</keyword>
<dbReference type="AlphaFoldDB" id="A0A1A6HR48"/>
<dbReference type="Proteomes" id="UP000092124">
    <property type="component" value="Unassembled WGS sequence"/>
</dbReference>
<dbReference type="GO" id="GO:0016020">
    <property type="term" value="C:membrane"/>
    <property type="evidence" value="ECO:0007669"/>
    <property type="project" value="UniProtKB-SubCell"/>
</dbReference>
<feature type="transmembrane region" description="Helical" evidence="6">
    <location>
        <begin position="69"/>
        <end position="86"/>
    </location>
</feature>
<feature type="transmembrane region" description="Helical" evidence="6">
    <location>
        <begin position="39"/>
        <end position="57"/>
    </location>
</feature>